<dbReference type="EMBL" id="PKPP01009072">
    <property type="protein sequence ID" value="PWA49120.1"/>
    <property type="molecule type" value="Genomic_DNA"/>
</dbReference>
<feature type="compositionally biased region" description="Basic and acidic residues" evidence="1">
    <location>
        <begin position="74"/>
        <end position="84"/>
    </location>
</feature>
<keyword evidence="4" id="KW-1185">Reference proteome</keyword>
<feature type="region of interest" description="Disordered" evidence="1">
    <location>
        <begin position="452"/>
        <end position="504"/>
    </location>
</feature>
<name>A0A2U1LJE5_ARTAN</name>
<dbReference type="Proteomes" id="UP000245207">
    <property type="component" value="Unassembled WGS sequence"/>
</dbReference>
<dbReference type="Gene3D" id="3.40.395.10">
    <property type="entry name" value="Adenoviral Proteinase, Chain A"/>
    <property type="match status" value="1"/>
</dbReference>
<gene>
    <name evidence="3" type="ORF">CTI12_AA484170</name>
</gene>
<dbReference type="OrthoDB" id="1752500at2759"/>
<dbReference type="PANTHER" id="PTHR34835:SF90">
    <property type="entry name" value="AMINOTRANSFERASE-LIKE PLANT MOBILE DOMAIN-CONTAINING PROTEIN"/>
    <property type="match status" value="1"/>
</dbReference>
<evidence type="ECO:0008006" key="5">
    <source>
        <dbReference type="Google" id="ProtNLM"/>
    </source>
</evidence>
<keyword evidence="2" id="KW-0472">Membrane</keyword>
<feature type="region of interest" description="Disordered" evidence="1">
    <location>
        <begin position="392"/>
        <end position="411"/>
    </location>
</feature>
<feature type="compositionally biased region" description="Low complexity" evidence="1">
    <location>
        <begin position="31"/>
        <end position="71"/>
    </location>
</feature>
<protein>
    <recommendedName>
        <fullName evidence="5">Ulp1 protease family, C-terminal catalytic domain-containing protein</fullName>
    </recommendedName>
</protein>
<evidence type="ECO:0000256" key="1">
    <source>
        <dbReference type="SAM" id="MobiDB-lite"/>
    </source>
</evidence>
<proteinExistence type="predicted"/>
<reference evidence="3 4" key="1">
    <citation type="journal article" date="2018" name="Mol. Plant">
        <title>The genome of Artemisia annua provides insight into the evolution of Asteraceae family and artemisinin biosynthesis.</title>
        <authorList>
            <person name="Shen Q."/>
            <person name="Zhang L."/>
            <person name="Liao Z."/>
            <person name="Wang S."/>
            <person name="Yan T."/>
            <person name="Shi P."/>
            <person name="Liu M."/>
            <person name="Fu X."/>
            <person name="Pan Q."/>
            <person name="Wang Y."/>
            <person name="Lv Z."/>
            <person name="Lu X."/>
            <person name="Zhang F."/>
            <person name="Jiang W."/>
            <person name="Ma Y."/>
            <person name="Chen M."/>
            <person name="Hao X."/>
            <person name="Li L."/>
            <person name="Tang Y."/>
            <person name="Lv G."/>
            <person name="Zhou Y."/>
            <person name="Sun X."/>
            <person name="Brodelius P.E."/>
            <person name="Rose J.K.C."/>
            <person name="Tang K."/>
        </authorList>
    </citation>
    <scope>NUCLEOTIDE SEQUENCE [LARGE SCALE GENOMIC DNA]</scope>
    <source>
        <strain evidence="4">cv. Huhao1</strain>
        <tissue evidence="3">Leaf</tissue>
    </source>
</reference>
<feature type="region of interest" description="Disordered" evidence="1">
    <location>
        <begin position="27"/>
        <end position="84"/>
    </location>
</feature>
<accession>A0A2U1LJE5</accession>
<dbReference type="AlphaFoldDB" id="A0A2U1LJE5"/>
<feature type="transmembrane region" description="Helical" evidence="2">
    <location>
        <begin position="242"/>
        <end position="269"/>
    </location>
</feature>
<evidence type="ECO:0000313" key="4">
    <source>
        <dbReference type="Proteomes" id="UP000245207"/>
    </source>
</evidence>
<feature type="region of interest" description="Disordered" evidence="1">
    <location>
        <begin position="718"/>
        <end position="748"/>
    </location>
</feature>
<feature type="region of interest" description="Disordered" evidence="1">
    <location>
        <begin position="579"/>
        <end position="627"/>
    </location>
</feature>
<dbReference type="InterPro" id="IPR038765">
    <property type="entry name" value="Papain-like_cys_pep_sf"/>
</dbReference>
<keyword evidence="2" id="KW-0812">Transmembrane</keyword>
<dbReference type="PANTHER" id="PTHR34835">
    <property type="entry name" value="OS07G0283600 PROTEIN-RELATED"/>
    <property type="match status" value="1"/>
</dbReference>
<feature type="compositionally biased region" description="Basic residues" evidence="1">
    <location>
        <begin position="392"/>
        <end position="403"/>
    </location>
</feature>
<evidence type="ECO:0000313" key="3">
    <source>
        <dbReference type="EMBL" id="PWA49120.1"/>
    </source>
</evidence>
<keyword evidence="2" id="KW-1133">Transmembrane helix</keyword>
<organism evidence="3 4">
    <name type="scientific">Artemisia annua</name>
    <name type="common">Sweet wormwood</name>
    <dbReference type="NCBI Taxonomy" id="35608"/>
    <lineage>
        <taxon>Eukaryota</taxon>
        <taxon>Viridiplantae</taxon>
        <taxon>Streptophyta</taxon>
        <taxon>Embryophyta</taxon>
        <taxon>Tracheophyta</taxon>
        <taxon>Spermatophyta</taxon>
        <taxon>Magnoliopsida</taxon>
        <taxon>eudicotyledons</taxon>
        <taxon>Gunneridae</taxon>
        <taxon>Pentapetalae</taxon>
        <taxon>asterids</taxon>
        <taxon>campanulids</taxon>
        <taxon>Asterales</taxon>
        <taxon>Asteraceae</taxon>
        <taxon>Asteroideae</taxon>
        <taxon>Anthemideae</taxon>
        <taxon>Artemisiinae</taxon>
        <taxon>Artemisia</taxon>
    </lineage>
</organism>
<evidence type="ECO:0000256" key="2">
    <source>
        <dbReference type="SAM" id="Phobius"/>
    </source>
</evidence>
<sequence>MTTSLKMHLLIKELGVHQKLMNRFLKKVKKPAVSSKPSKTAVSSKPSKPSGSSKPSKPSGSSKPSKPSGSSNPEDPKPVLSEDLKPGLNLRQNLQSKQDKFPMVKIKGFPGPLYDIINKMTMDQKRAVSGLSFTSLMDFGLNVMPSRLGCWLLERFDAKSGILAVFGETIKIDAERVHHTFGFPMGKLEVDVRDVLKERSNENYIEWRKQFGVAAKKPRLYVNKDLLPLIRKQIEKNDCGKLFMMNFICLFSTILFHVVSMGTLNIAVLPSLVDLTKVRQMNWCKYMVDCMKHERSEWKPEKPFFGPILLLEIENAGAESQNVEQPSTKPRWTKTVVSKRGTPEKLGLQMIIKNYGDEIEEENTEEDQIQPVIDENEDNMLIEYTVKKRKRTIKDGKQKRKRSSLSPNNRYSMNMFKSVVGYKRKRTSNSPKAADVDDQMADNVHIDDIQEPHWVDPQPFDDDIPNTGTEDDIQRTESDPLAYPMTGTDQTSENRKDEPSSSSIKLTQQHLSAMILEFQGEYSQFKSAEEFSNSLKNMFSLFQEMKINIDDMLRAGLEKHLRNESLFEVQDWMNKLVNRTTSESSQKEDESSQTLMITMGDDTDGSKAKEASIETYEPQPDNPTEPTFTQLCFDPAFIETFEKIERRQQIPRPEFPIFNPEQFQNSQALVLYQEKQDPEQILDELIKNTPFLHTSSGLLNDKIDDSAWKRIQDEASEMQKTGVKRIKSSPQDEDKPKMIRPISCAPPAPEEKVTLNEVNVNEAEVEDFTTPLNSFNTIALKSPYFHRVIVMKNKVHDNEKKVADTIFAARGDLDDVLFHSYFVDGQRIHFESFKEGNEVSAGVIDMWAYVLNQSERKRSTGSLRKLYCHTSIISAEMEKKSVNSKANMSKFVEEMTNLLFISVYQSIRDIDLRYFFIKYLKDNGYPHFKELDDYKVTNVKMSWQTSNNYVDCGIFAMRHMETYSGNKDFDAGFVPEGKEQKKQIEDLRKKYMTKILLSEYNENIRVVESEIEDYHRLTLKEKKMLQDKSAKNIADRASEYFENQASALLKKNKKE</sequence>
<comment type="caution">
    <text evidence="3">The sequence shown here is derived from an EMBL/GenBank/DDBJ whole genome shotgun (WGS) entry which is preliminary data.</text>
</comment>
<dbReference type="SUPFAM" id="SSF54001">
    <property type="entry name" value="Cysteine proteinases"/>
    <property type="match status" value="1"/>
</dbReference>